<comment type="caution">
    <text evidence="4">The sequence shown here is derived from an EMBL/GenBank/DDBJ whole genome shotgun (WGS) entry which is preliminary data.</text>
</comment>
<dbReference type="RefSeq" id="WP_322425661.1">
    <property type="nucleotide sequence ID" value="NZ_JAXQPW010000008.1"/>
</dbReference>
<feature type="compositionally biased region" description="Gly residues" evidence="1">
    <location>
        <begin position="186"/>
        <end position="220"/>
    </location>
</feature>
<dbReference type="EMBL" id="JAXQPW010000008">
    <property type="protein sequence ID" value="MDZ5664041.1"/>
    <property type="molecule type" value="Genomic_DNA"/>
</dbReference>
<evidence type="ECO:0000313" key="5">
    <source>
        <dbReference type="Proteomes" id="UP001291999"/>
    </source>
</evidence>
<keyword evidence="2" id="KW-1133">Transmembrane helix</keyword>
<keyword evidence="5" id="KW-1185">Reference proteome</keyword>
<feature type="compositionally biased region" description="Low complexity" evidence="1">
    <location>
        <begin position="176"/>
        <end position="185"/>
    </location>
</feature>
<reference evidence="4 5" key="1">
    <citation type="submission" date="2023-11" db="EMBL/GenBank/DDBJ databases">
        <title>Novel species in genus Nocardioides.</title>
        <authorList>
            <person name="Zhou H."/>
        </authorList>
    </citation>
    <scope>NUCLEOTIDE SEQUENCE [LARGE SCALE GENOMIC DNA]</scope>
    <source>
        <strain evidence="4 5">S-58</strain>
    </source>
</reference>
<keyword evidence="2" id="KW-0812">Transmembrane</keyword>
<feature type="compositionally biased region" description="Pro residues" evidence="1">
    <location>
        <begin position="159"/>
        <end position="175"/>
    </location>
</feature>
<evidence type="ECO:0000256" key="3">
    <source>
        <dbReference type="SAM" id="SignalP"/>
    </source>
</evidence>
<keyword evidence="3" id="KW-0732">Signal</keyword>
<dbReference type="Proteomes" id="UP001291999">
    <property type="component" value="Unassembled WGS sequence"/>
</dbReference>
<proteinExistence type="predicted"/>
<sequence>MSASRMRSLTRALAVAVLGAGPVLLAPTAVLAPADAATCTSAGGVSVVVDYRELGGGTTTACAADGGGRTADAIFASVGVGISYATRQPGFVCRVNGVPTADPCVNASPVDAYWGLWWSDGSAGSWTYSSSGVGGLTVPAGGSVGWSWKQGTGNAVPPGVAPPVAPAPTPSPSPTASPSSPTPTTGGQGNGGGGGGGKGGSNGGGDGGGTGGSGGTGGGSSPSPSPTATPSGSPTASPSGSPSGSPAESPSQSSPSDPTESPLASESPSDSRPKKAARDRSLDDESPGDSTASEDPAAADPGSESPGDSSPSAPTEAGRPAADEPAKVPAAVTWGVVALLAIAIAVSGVVARRRRGV</sequence>
<feature type="compositionally biased region" description="Low complexity" evidence="1">
    <location>
        <begin position="299"/>
        <end position="314"/>
    </location>
</feature>
<feature type="chain" id="PRO_5045608344" evidence="3">
    <location>
        <begin position="26"/>
        <end position="357"/>
    </location>
</feature>
<accession>A0ABU5KGH4</accession>
<evidence type="ECO:0000256" key="1">
    <source>
        <dbReference type="SAM" id="MobiDB-lite"/>
    </source>
</evidence>
<keyword evidence="2" id="KW-0472">Membrane</keyword>
<evidence type="ECO:0000256" key="2">
    <source>
        <dbReference type="SAM" id="Phobius"/>
    </source>
</evidence>
<feature type="compositionally biased region" description="Low complexity" evidence="1">
    <location>
        <begin position="226"/>
        <end position="262"/>
    </location>
</feature>
<feature type="compositionally biased region" description="Basic and acidic residues" evidence="1">
    <location>
        <begin position="269"/>
        <end position="283"/>
    </location>
</feature>
<feature type="transmembrane region" description="Helical" evidence="2">
    <location>
        <begin position="331"/>
        <end position="351"/>
    </location>
</feature>
<organism evidence="4 5">
    <name type="scientific">Nocardioides renjunii</name>
    <dbReference type="NCBI Taxonomy" id="3095075"/>
    <lineage>
        <taxon>Bacteria</taxon>
        <taxon>Bacillati</taxon>
        <taxon>Actinomycetota</taxon>
        <taxon>Actinomycetes</taxon>
        <taxon>Propionibacteriales</taxon>
        <taxon>Nocardioidaceae</taxon>
        <taxon>Nocardioides</taxon>
    </lineage>
</organism>
<gene>
    <name evidence="4" type="ORF">SFC79_19855</name>
</gene>
<evidence type="ECO:0000313" key="4">
    <source>
        <dbReference type="EMBL" id="MDZ5664041.1"/>
    </source>
</evidence>
<feature type="signal peptide" evidence="3">
    <location>
        <begin position="1"/>
        <end position="25"/>
    </location>
</feature>
<feature type="region of interest" description="Disordered" evidence="1">
    <location>
        <begin position="149"/>
        <end position="327"/>
    </location>
</feature>
<protein>
    <submittedName>
        <fullName evidence="4">Uncharacterized protein</fullName>
    </submittedName>
</protein>
<name>A0ABU5KGH4_9ACTN</name>